<dbReference type="PROSITE" id="PS51257">
    <property type="entry name" value="PROKAR_LIPOPROTEIN"/>
    <property type="match status" value="1"/>
</dbReference>
<feature type="transmembrane region" description="Helical" evidence="6">
    <location>
        <begin position="49"/>
        <end position="68"/>
    </location>
</feature>
<feature type="transmembrane region" description="Helical" evidence="6">
    <location>
        <begin position="316"/>
        <end position="339"/>
    </location>
</feature>
<evidence type="ECO:0000256" key="4">
    <source>
        <dbReference type="ARBA" id="ARBA00022989"/>
    </source>
</evidence>
<proteinExistence type="predicted"/>
<dbReference type="EMBL" id="JACOPL010000001">
    <property type="protein sequence ID" value="MBC5724089.1"/>
    <property type="molecule type" value="Genomic_DNA"/>
</dbReference>
<dbReference type="PANTHER" id="PTHR30250">
    <property type="entry name" value="PST FAMILY PREDICTED COLANIC ACID TRANSPORTER"/>
    <property type="match status" value="1"/>
</dbReference>
<feature type="transmembrane region" description="Helical" evidence="6">
    <location>
        <begin position="274"/>
        <end position="304"/>
    </location>
</feature>
<evidence type="ECO:0000313" key="8">
    <source>
        <dbReference type="Proteomes" id="UP000606499"/>
    </source>
</evidence>
<evidence type="ECO:0000256" key="6">
    <source>
        <dbReference type="SAM" id="Phobius"/>
    </source>
</evidence>
<evidence type="ECO:0000256" key="1">
    <source>
        <dbReference type="ARBA" id="ARBA00004651"/>
    </source>
</evidence>
<accession>A0A923LS50</accession>
<comment type="subcellular location">
    <subcellularLocation>
        <location evidence="1">Cell membrane</location>
        <topology evidence="1">Multi-pass membrane protein</topology>
    </subcellularLocation>
</comment>
<keyword evidence="4 6" id="KW-1133">Transmembrane helix</keyword>
<dbReference type="InterPro" id="IPR050833">
    <property type="entry name" value="Poly_Biosynth_Transport"/>
</dbReference>
<dbReference type="GO" id="GO:0005886">
    <property type="term" value="C:plasma membrane"/>
    <property type="evidence" value="ECO:0007669"/>
    <property type="project" value="UniProtKB-SubCell"/>
</dbReference>
<feature type="transmembrane region" description="Helical" evidence="6">
    <location>
        <begin position="380"/>
        <end position="403"/>
    </location>
</feature>
<evidence type="ECO:0000256" key="5">
    <source>
        <dbReference type="ARBA" id="ARBA00023136"/>
    </source>
</evidence>
<name>A0A923LS50_9FIRM</name>
<dbReference type="Proteomes" id="UP000606499">
    <property type="component" value="Unassembled WGS sequence"/>
</dbReference>
<evidence type="ECO:0000256" key="3">
    <source>
        <dbReference type="ARBA" id="ARBA00022692"/>
    </source>
</evidence>
<organism evidence="7 8">
    <name type="scientific">Agathobaculum faecis</name>
    <dbReference type="NCBI Taxonomy" id="2763013"/>
    <lineage>
        <taxon>Bacteria</taxon>
        <taxon>Bacillati</taxon>
        <taxon>Bacillota</taxon>
        <taxon>Clostridia</taxon>
        <taxon>Eubacteriales</taxon>
        <taxon>Butyricicoccaceae</taxon>
        <taxon>Agathobaculum</taxon>
    </lineage>
</organism>
<sequence>MRIQKKTILYAAGILACGNLALQALGFLYRVILSHFAGAEGLGVYRLVNSAYLVLNAGCLSGVTMACSRLSAASEARGERGKIGAILRLAFTVFFTLCTFCAAVILLFGNRIAAGWLGDIRCAKAFPFVLLCLTLTGVENIFKSLFIGLEQMQFTAYSEVGEQLIRILSVGILLYEYQGEDYGTIAMLIFAGMVVSEVFSALFLTRLFQKNIAAGQRAGRLDAETSKQFFFIALPLSASALVGNIISSAGSVLLPQRLMVAGLTYEQALSALGVISGMAMPLLLLPVALVSSVCTALLPAVTAAQAVGNIKRVQALIGRSVSTVGLIALPATAVLIPLAPQLSEFFFGQPLTAGYVALLGAVAIVSYYQMSSGSLLNALGLQHLNVVTAVSAELVQLCLMYRWCARPTLGIYGYLLAMLLTSAGAFLINFCILQRHTGFAVRPLRRFGVPLLCGATLFCWTRIFYSVLQEYLMNDIAALGATVCGAGLLYVVVLRLLGIRLIRYLSRRIEKPQMPNVCMW</sequence>
<feature type="transmembrane region" description="Helical" evidence="6">
    <location>
        <begin position="187"/>
        <end position="208"/>
    </location>
</feature>
<dbReference type="RefSeq" id="WP_147573680.1">
    <property type="nucleotide sequence ID" value="NZ_JACOPL010000001.1"/>
</dbReference>
<feature type="transmembrane region" description="Helical" evidence="6">
    <location>
        <begin position="345"/>
        <end position="368"/>
    </location>
</feature>
<feature type="transmembrane region" description="Helical" evidence="6">
    <location>
        <begin position="7"/>
        <end position="29"/>
    </location>
</feature>
<reference evidence="7" key="1">
    <citation type="submission" date="2020-08" db="EMBL/GenBank/DDBJ databases">
        <title>Genome public.</title>
        <authorList>
            <person name="Liu C."/>
            <person name="Sun Q."/>
        </authorList>
    </citation>
    <scope>NUCLEOTIDE SEQUENCE</scope>
    <source>
        <strain evidence="7">NSJ-28</strain>
    </source>
</reference>
<feature type="transmembrane region" description="Helical" evidence="6">
    <location>
        <begin position="409"/>
        <end position="432"/>
    </location>
</feature>
<keyword evidence="8" id="KW-1185">Reference proteome</keyword>
<feature type="transmembrane region" description="Helical" evidence="6">
    <location>
        <begin position="444"/>
        <end position="464"/>
    </location>
</feature>
<comment type="caution">
    <text evidence="7">The sequence shown here is derived from an EMBL/GenBank/DDBJ whole genome shotgun (WGS) entry which is preliminary data.</text>
</comment>
<protein>
    <submittedName>
        <fullName evidence="7">Oligosaccharide flippase family protein</fullName>
    </submittedName>
</protein>
<feature type="transmembrane region" description="Helical" evidence="6">
    <location>
        <begin position="476"/>
        <end position="498"/>
    </location>
</feature>
<evidence type="ECO:0000256" key="2">
    <source>
        <dbReference type="ARBA" id="ARBA00022475"/>
    </source>
</evidence>
<dbReference type="InterPro" id="IPR002797">
    <property type="entry name" value="Polysacc_synth"/>
</dbReference>
<evidence type="ECO:0000313" key="7">
    <source>
        <dbReference type="EMBL" id="MBC5724089.1"/>
    </source>
</evidence>
<keyword evidence="3 6" id="KW-0812">Transmembrane</keyword>
<keyword evidence="5 6" id="KW-0472">Membrane</keyword>
<keyword evidence="2" id="KW-1003">Cell membrane</keyword>
<feature type="transmembrane region" description="Helical" evidence="6">
    <location>
        <begin position="229"/>
        <end position="254"/>
    </location>
</feature>
<dbReference type="PANTHER" id="PTHR30250:SF21">
    <property type="entry name" value="LIPID II FLIPPASE MURJ"/>
    <property type="match status" value="1"/>
</dbReference>
<dbReference type="AlphaFoldDB" id="A0A923LS50"/>
<dbReference type="Pfam" id="PF01943">
    <property type="entry name" value="Polysacc_synt"/>
    <property type="match status" value="1"/>
</dbReference>
<gene>
    <name evidence="7" type="ORF">H8S45_01185</name>
</gene>
<feature type="transmembrane region" description="Helical" evidence="6">
    <location>
        <begin position="89"/>
        <end position="113"/>
    </location>
</feature>